<proteinExistence type="predicted"/>
<accession>A0A4S3J8Q6</accession>
<dbReference type="AlphaFoldDB" id="A0A4S3J8Q6"/>
<dbReference type="STRING" id="1220188.A0A4S3J8Q6"/>
<protein>
    <submittedName>
        <fullName evidence="1">Uncharacterized protein</fullName>
    </submittedName>
</protein>
<keyword evidence="2" id="KW-1185">Reference proteome</keyword>
<comment type="caution">
    <text evidence="1">The sequence shown here is derived from an EMBL/GenBank/DDBJ whole genome shotgun (WGS) entry which is preliminary data.</text>
</comment>
<dbReference type="EMBL" id="SOSA01000677">
    <property type="protein sequence ID" value="THC89301.1"/>
    <property type="molecule type" value="Genomic_DNA"/>
</dbReference>
<gene>
    <name evidence="1" type="ORF">EYZ11_011247</name>
</gene>
<evidence type="ECO:0000313" key="1">
    <source>
        <dbReference type="EMBL" id="THC89301.1"/>
    </source>
</evidence>
<dbReference type="Proteomes" id="UP000308092">
    <property type="component" value="Unassembled WGS sequence"/>
</dbReference>
<evidence type="ECO:0000313" key="2">
    <source>
        <dbReference type="Proteomes" id="UP000308092"/>
    </source>
</evidence>
<name>A0A4S3J8Q6_9EURO</name>
<organism evidence="1 2">
    <name type="scientific">Aspergillus tanneri</name>
    <dbReference type="NCBI Taxonomy" id="1220188"/>
    <lineage>
        <taxon>Eukaryota</taxon>
        <taxon>Fungi</taxon>
        <taxon>Dikarya</taxon>
        <taxon>Ascomycota</taxon>
        <taxon>Pezizomycotina</taxon>
        <taxon>Eurotiomycetes</taxon>
        <taxon>Eurotiomycetidae</taxon>
        <taxon>Eurotiales</taxon>
        <taxon>Aspergillaceae</taxon>
        <taxon>Aspergillus</taxon>
        <taxon>Aspergillus subgen. Circumdati</taxon>
    </lineage>
</organism>
<sequence>MERGPRRLWQVAKWARNREARGGVIPTLQGQDGPATTMTQKAEVFQGVFFPQPPPADLLDITIAPEYLTATITNKQSPPINTPLLEGQIEFPPITETKAHKAINRAPPDKAPAPDAIPNRIWKVLAEVPMWPHGTMPMFKMGFLFSRTVPQSTYDLLAMINKGQTLYQSDHQKNRETQQEEPNQLKSFRYDLITNRTLFPPQD</sequence>
<reference evidence="1 2" key="1">
    <citation type="submission" date="2019-03" db="EMBL/GenBank/DDBJ databases">
        <title>The genome sequence of a newly discovered highly antifungal drug resistant Aspergillus species, Aspergillus tanneri NIH 1004.</title>
        <authorList>
            <person name="Mounaud S."/>
            <person name="Singh I."/>
            <person name="Joardar V."/>
            <person name="Pakala S."/>
            <person name="Pakala S."/>
            <person name="Venepally P."/>
            <person name="Hoover J."/>
            <person name="Nierman W."/>
            <person name="Chung J."/>
            <person name="Losada L."/>
        </authorList>
    </citation>
    <scope>NUCLEOTIDE SEQUENCE [LARGE SCALE GENOMIC DNA]</scope>
    <source>
        <strain evidence="1 2">NIH1004</strain>
    </source>
</reference>
<dbReference type="VEuPathDB" id="FungiDB:EYZ11_011247"/>